<sequence>MKDNKINPIVWHEELPLLVSLANKVLEKKEDIRKSTGSQWKSKQWVPASKFSVEETVNIAISFGDKSKALQHTEHSVVRRGEFTTIDAILDDSFKILRKELSDMASFQTQSTASVSVVTGTAAAASLDPVAAAVAAVMGGETAVSAASRKRPYSRSKTNDDGSKKNRKGPKNARVATNVTHHPVASCLPASNHGPSSINQLRLVTASSKGLEKWQIDKLMDWMKENDYNSSPDLTAIDGLVESTGMKPSQIVAWIAELGASVVKLRSGGVAVEDPVVFGVEVATEKLPEIITIEDDDDDEAVSVPELAEESDKDDNCDKDDDISSLLGLAADEMIDDFYAKYAGVSLSDATKDVDVASDVDDEATWHSLIAEVFDVMDADEFNVVAHEESETSVAMPCKVLQDASDVHDKAEGEAALESSCLESSEVLVLERGFKFDDDCECGPSMSSKCVQERMNISCIDGISSNSLLVSLTIDDDVSINELDLSLSGLDEDLYSPSTCIRSDSTDSLFG</sequence>
<organism evidence="2 3">
    <name type="scientific">Fistulifera solaris</name>
    <name type="common">Oleaginous diatom</name>
    <dbReference type="NCBI Taxonomy" id="1519565"/>
    <lineage>
        <taxon>Eukaryota</taxon>
        <taxon>Sar</taxon>
        <taxon>Stramenopiles</taxon>
        <taxon>Ochrophyta</taxon>
        <taxon>Bacillariophyta</taxon>
        <taxon>Bacillariophyceae</taxon>
        <taxon>Bacillariophycidae</taxon>
        <taxon>Naviculales</taxon>
        <taxon>Naviculaceae</taxon>
        <taxon>Fistulifera</taxon>
    </lineage>
</organism>
<name>A0A1Z5K2L0_FISSO</name>
<proteinExistence type="predicted"/>
<evidence type="ECO:0000256" key="1">
    <source>
        <dbReference type="SAM" id="MobiDB-lite"/>
    </source>
</evidence>
<evidence type="ECO:0000313" key="2">
    <source>
        <dbReference type="EMBL" id="GAX20494.1"/>
    </source>
</evidence>
<protein>
    <submittedName>
        <fullName evidence="2">Uncharacterized protein</fullName>
    </submittedName>
</protein>
<keyword evidence="3" id="KW-1185">Reference proteome</keyword>
<feature type="region of interest" description="Disordered" evidence="1">
    <location>
        <begin position="145"/>
        <end position="176"/>
    </location>
</feature>
<dbReference type="Proteomes" id="UP000198406">
    <property type="component" value="Unassembled WGS sequence"/>
</dbReference>
<reference evidence="2 3" key="1">
    <citation type="journal article" date="2015" name="Plant Cell">
        <title>Oil accumulation by the oleaginous diatom Fistulifera solaris as revealed by the genome and transcriptome.</title>
        <authorList>
            <person name="Tanaka T."/>
            <person name="Maeda Y."/>
            <person name="Veluchamy A."/>
            <person name="Tanaka M."/>
            <person name="Abida H."/>
            <person name="Marechal E."/>
            <person name="Bowler C."/>
            <person name="Muto M."/>
            <person name="Sunaga Y."/>
            <person name="Tanaka M."/>
            <person name="Yoshino T."/>
            <person name="Taniguchi T."/>
            <person name="Fukuda Y."/>
            <person name="Nemoto M."/>
            <person name="Matsumoto M."/>
            <person name="Wong P.S."/>
            <person name="Aburatani S."/>
            <person name="Fujibuchi W."/>
        </authorList>
    </citation>
    <scope>NUCLEOTIDE SEQUENCE [LARGE SCALE GENOMIC DNA]</scope>
    <source>
        <strain evidence="2 3">JPCC DA0580</strain>
    </source>
</reference>
<evidence type="ECO:0000313" key="3">
    <source>
        <dbReference type="Proteomes" id="UP000198406"/>
    </source>
</evidence>
<gene>
    <name evidence="2" type="ORF">FisN_24Hu256</name>
</gene>
<accession>A0A1Z5K2L0</accession>
<dbReference type="InParanoid" id="A0A1Z5K2L0"/>
<comment type="caution">
    <text evidence="2">The sequence shown here is derived from an EMBL/GenBank/DDBJ whole genome shotgun (WGS) entry which is preliminary data.</text>
</comment>
<dbReference type="AlphaFoldDB" id="A0A1Z5K2L0"/>
<dbReference type="EMBL" id="BDSP01000149">
    <property type="protein sequence ID" value="GAX20494.1"/>
    <property type="molecule type" value="Genomic_DNA"/>
</dbReference>